<organism evidence="1 2">
    <name type="scientific">Nocardioides euryhalodurans</name>
    <dbReference type="NCBI Taxonomy" id="2518370"/>
    <lineage>
        <taxon>Bacteria</taxon>
        <taxon>Bacillati</taxon>
        <taxon>Actinomycetota</taxon>
        <taxon>Actinomycetes</taxon>
        <taxon>Propionibacteriales</taxon>
        <taxon>Nocardioidaceae</taxon>
        <taxon>Nocardioides</taxon>
    </lineage>
</organism>
<keyword evidence="2" id="KW-1185">Reference proteome</keyword>
<sequence length="357" mass="39925">MNDPGRLARESVERQLRLQQQLNQDRVAHQTHVDMATRAHRNLQQQQERFMSEMNARRRLDSDHLPLSDMRRRLVGGTPPAPSTTYAYRHRRWYRRDLYRADESLSFLLDSCPSFSQILYNAKTETKVTVPKHYGLVRDSTGLRFGVSKDGMFIVEVCPLFPYSEGLRVAAAMMDLEFCGHVEFPHDVAEFGARGVSQDELVIKAIEPNVSEVGNFYVWIELGGASEESVLAAALSSPEPREFKLSLSLDGPHPFLESTLYMSAYKTFGQANEIVSVLDAGNLVVTSASAATLELTGCATLSHDGVREHSLEAILIPGESADTSVPADTNNVVVDRDWFFTAETKLEGLMRVSELEL</sequence>
<dbReference type="KEGG" id="noy:EXE57_05700"/>
<evidence type="ECO:0000313" key="2">
    <source>
        <dbReference type="Proteomes" id="UP000294894"/>
    </source>
</evidence>
<name>A0A4P7GIY0_9ACTN</name>
<dbReference type="RefSeq" id="WP_135074863.1">
    <property type="nucleotide sequence ID" value="NZ_CP038267.1"/>
</dbReference>
<evidence type="ECO:0000313" key="1">
    <source>
        <dbReference type="EMBL" id="QBR91823.1"/>
    </source>
</evidence>
<proteinExistence type="predicted"/>
<accession>A0A4P7GIY0</accession>
<dbReference type="Proteomes" id="UP000294894">
    <property type="component" value="Chromosome"/>
</dbReference>
<gene>
    <name evidence="1" type="ORF">EXE57_05700</name>
</gene>
<dbReference type="EMBL" id="CP038267">
    <property type="protein sequence ID" value="QBR91823.1"/>
    <property type="molecule type" value="Genomic_DNA"/>
</dbReference>
<protein>
    <submittedName>
        <fullName evidence="1">Uncharacterized protein</fullName>
    </submittedName>
</protein>
<dbReference type="AlphaFoldDB" id="A0A4P7GIY0"/>
<reference evidence="1 2" key="1">
    <citation type="submission" date="2019-03" db="EMBL/GenBank/DDBJ databases">
        <title>Three New Species of Nocardioides, Nocardioides euryhalodurans sp. nov., Nocardioides seonyuensis sp. nov. and Nocardioides eburneoflavus sp. nov., Iolated from Soil.</title>
        <authorList>
            <person name="Roh S.G."/>
            <person name="Lee C."/>
            <person name="Kim M.-K."/>
            <person name="Kim S.B."/>
        </authorList>
    </citation>
    <scope>NUCLEOTIDE SEQUENCE [LARGE SCALE GENOMIC DNA]</scope>
    <source>
        <strain evidence="1 2">MMS17-SY117</strain>
    </source>
</reference>